<keyword evidence="3" id="KW-1185">Reference proteome</keyword>
<feature type="domain" description="RNA polymerase sigma-70 region 2" evidence="1">
    <location>
        <begin position="66"/>
        <end position="125"/>
    </location>
</feature>
<dbReference type="GO" id="GO:0003700">
    <property type="term" value="F:DNA-binding transcription factor activity"/>
    <property type="evidence" value="ECO:0007669"/>
    <property type="project" value="InterPro"/>
</dbReference>
<evidence type="ECO:0000259" key="1">
    <source>
        <dbReference type="Pfam" id="PF04542"/>
    </source>
</evidence>
<dbReference type="GO" id="GO:0006352">
    <property type="term" value="P:DNA-templated transcription initiation"/>
    <property type="evidence" value="ECO:0007669"/>
    <property type="project" value="InterPro"/>
</dbReference>
<dbReference type="RefSeq" id="WP_119714691.1">
    <property type="nucleotide sequence ID" value="NZ_OMOH01000002.1"/>
</dbReference>
<dbReference type="PANTHER" id="PTHR30603">
    <property type="entry name" value="RNA POLYMERASE SIGMA FACTOR RPO"/>
    <property type="match status" value="1"/>
</dbReference>
<dbReference type="InterPro" id="IPR050239">
    <property type="entry name" value="Sigma-70_RNA_pol_init_factors"/>
</dbReference>
<dbReference type="EMBL" id="OMOH01000002">
    <property type="protein sequence ID" value="SPF67456.1"/>
    <property type="molecule type" value="Genomic_DNA"/>
</dbReference>
<dbReference type="SUPFAM" id="SSF88946">
    <property type="entry name" value="Sigma2 domain of RNA polymerase sigma factors"/>
    <property type="match status" value="1"/>
</dbReference>
<dbReference type="PANTHER" id="PTHR30603:SF59">
    <property type="entry name" value="RNA POLYMERASE PRINCIPAL SIGMA FACTOR HRDA"/>
    <property type="match status" value="1"/>
</dbReference>
<dbReference type="Gene3D" id="1.20.120.1810">
    <property type="match status" value="1"/>
</dbReference>
<dbReference type="InterPro" id="IPR007627">
    <property type="entry name" value="RNA_pol_sigma70_r2"/>
</dbReference>
<gene>
    <name evidence="2" type="ORF">PROPJV5_0410</name>
</gene>
<protein>
    <submittedName>
        <fullName evidence="2">RNA polymerase sigma factor, region 2</fullName>
    </submittedName>
</protein>
<dbReference type="InterPro" id="IPR013324">
    <property type="entry name" value="RNA_pol_sigma_r3/r4-like"/>
</dbReference>
<dbReference type="OrthoDB" id="3745243at2"/>
<dbReference type="AlphaFoldDB" id="A0A375I1W6"/>
<proteinExistence type="predicted"/>
<dbReference type="Gene3D" id="1.10.10.10">
    <property type="entry name" value="Winged helix-like DNA-binding domain superfamily/Winged helix DNA-binding domain"/>
    <property type="match status" value="1"/>
</dbReference>
<dbReference type="Proteomes" id="UP000265962">
    <property type="component" value="Unassembled WGS sequence"/>
</dbReference>
<organism evidence="2 3">
    <name type="scientific">Propionibacterium ruminifibrarum</name>
    <dbReference type="NCBI Taxonomy" id="1962131"/>
    <lineage>
        <taxon>Bacteria</taxon>
        <taxon>Bacillati</taxon>
        <taxon>Actinomycetota</taxon>
        <taxon>Actinomycetes</taxon>
        <taxon>Propionibacteriales</taxon>
        <taxon>Propionibacteriaceae</taxon>
        <taxon>Propionibacterium</taxon>
    </lineage>
</organism>
<dbReference type="SUPFAM" id="SSF88659">
    <property type="entry name" value="Sigma3 and sigma4 domains of RNA polymerase sigma factors"/>
    <property type="match status" value="1"/>
</dbReference>
<name>A0A375I1W6_9ACTN</name>
<evidence type="ECO:0000313" key="3">
    <source>
        <dbReference type="Proteomes" id="UP000265962"/>
    </source>
</evidence>
<dbReference type="Pfam" id="PF04542">
    <property type="entry name" value="Sigma70_r2"/>
    <property type="match status" value="1"/>
</dbReference>
<dbReference type="InterPro" id="IPR036388">
    <property type="entry name" value="WH-like_DNA-bd_sf"/>
</dbReference>
<accession>A0A375I1W6</accession>
<reference evidence="3" key="1">
    <citation type="submission" date="2018-02" db="EMBL/GenBank/DDBJ databases">
        <authorList>
            <person name="Hornung B."/>
        </authorList>
    </citation>
    <scope>NUCLEOTIDE SEQUENCE [LARGE SCALE GENOMIC DNA]</scope>
</reference>
<sequence length="250" mass="27522">MDAIDVIRNEPNRLSAEQEVALAKAIEAGQYARHCLDRGLWAAGADATELRLVAEQGEQAFLVFCRANAAMVRRIARKWDKPGVAELDELIAEGTAALVEAIHRWDWRRGTRFSTLAWLIISQRIGAIGAQQHSAGMCGRSLMRRLTSAAHEDGGDEPVRLSSLWTSRPDLGETLGTGRHDEQDIDIEWVWSLPGDERRVLTMAFGLDGRAPMTLAQMSCCLGVSVASVARTKRRALERGRHLAAQAMIA</sequence>
<evidence type="ECO:0000313" key="2">
    <source>
        <dbReference type="EMBL" id="SPF67456.1"/>
    </source>
</evidence>
<dbReference type="InterPro" id="IPR013325">
    <property type="entry name" value="RNA_pol_sigma_r2"/>
</dbReference>